<dbReference type="Pfam" id="PF00400">
    <property type="entry name" value="WD40"/>
    <property type="match status" value="1"/>
</dbReference>
<dbReference type="InterPro" id="IPR015943">
    <property type="entry name" value="WD40/YVTN_repeat-like_dom_sf"/>
</dbReference>
<dbReference type="Proteomes" id="UP000603708">
    <property type="component" value="Unassembled WGS sequence"/>
</dbReference>
<dbReference type="InterPro" id="IPR011047">
    <property type="entry name" value="Quinoprotein_ADH-like_sf"/>
</dbReference>
<protein>
    <submittedName>
        <fullName evidence="2">Uncharacterized protein</fullName>
    </submittedName>
</protein>
<sequence length="133" mass="14535">MISKAEPSETRTHETRDLRVWDLDTLTPVRVLSGHRAALKSAALSVDGRVLVSGDESGHVRVWDTADGRCGRRYELPPQGVELVAVSGSWSRSAATGRWSRWPAWAARCAYWATPSASSATRSTTTARASARR</sequence>
<reference evidence="2" key="2">
    <citation type="submission" date="2020-09" db="EMBL/GenBank/DDBJ databases">
        <authorList>
            <person name="Sun Q."/>
            <person name="Ohkuma M."/>
        </authorList>
    </citation>
    <scope>NUCLEOTIDE SEQUENCE</scope>
    <source>
        <strain evidence="2">JCM 5069</strain>
    </source>
</reference>
<dbReference type="AlphaFoldDB" id="A0A919GQJ6"/>
<dbReference type="Gene3D" id="2.130.10.10">
    <property type="entry name" value="YVTN repeat-like/Quinoprotein amine dehydrogenase"/>
    <property type="match status" value="1"/>
</dbReference>
<evidence type="ECO:0000256" key="1">
    <source>
        <dbReference type="PROSITE-ProRule" id="PRU00221"/>
    </source>
</evidence>
<dbReference type="SMART" id="SM00320">
    <property type="entry name" value="WD40"/>
    <property type="match status" value="1"/>
</dbReference>
<name>A0A919GQJ6_9ACTN</name>
<reference evidence="2" key="1">
    <citation type="journal article" date="2014" name="Int. J. Syst. Evol. Microbiol.">
        <title>Complete genome sequence of Corynebacterium casei LMG S-19264T (=DSM 44701T), isolated from a smear-ripened cheese.</title>
        <authorList>
            <consortium name="US DOE Joint Genome Institute (JGI-PGF)"/>
            <person name="Walter F."/>
            <person name="Albersmeier A."/>
            <person name="Kalinowski J."/>
            <person name="Ruckert C."/>
        </authorList>
    </citation>
    <scope>NUCLEOTIDE SEQUENCE</scope>
    <source>
        <strain evidence="2">JCM 5069</strain>
    </source>
</reference>
<dbReference type="InterPro" id="IPR001680">
    <property type="entry name" value="WD40_rpt"/>
</dbReference>
<dbReference type="PANTHER" id="PTHR19879:SF9">
    <property type="entry name" value="TRANSCRIPTION INITIATION FACTOR TFIID SUBUNIT 5"/>
    <property type="match status" value="1"/>
</dbReference>
<accession>A0A919GQJ6</accession>
<dbReference type="SUPFAM" id="SSF50998">
    <property type="entry name" value="Quinoprotein alcohol dehydrogenase-like"/>
    <property type="match status" value="1"/>
</dbReference>
<dbReference type="PROSITE" id="PS50294">
    <property type="entry name" value="WD_REPEATS_REGION"/>
    <property type="match status" value="1"/>
</dbReference>
<keyword evidence="3" id="KW-1185">Reference proteome</keyword>
<organism evidence="2 3">
    <name type="scientific">Streptomyces sulfonofaciens</name>
    <dbReference type="NCBI Taxonomy" id="68272"/>
    <lineage>
        <taxon>Bacteria</taxon>
        <taxon>Bacillati</taxon>
        <taxon>Actinomycetota</taxon>
        <taxon>Actinomycetes</taxon>
        <taxon>Kitasatosporales</taxon>
        <taxon>Streptomycetaceae</taxon>
        <taxon>Streptomyces</taxon>
    </lineage>
</organism>
<comment type="caution">
    <text evidence="2">The sequence shown here is derived from an EMBL/GenBank/DDBJ whole genome shotgun (WGS) entry which is preliminary data.</text>
</comment>
<evidence type="ECO:0000313" key="3">
    <source>
        <dbReference type="Proteomes" id="UP000603708"/>
    </source>
</evidence>
<proteinExistence type="predicted"/>
<dbReference type="EMBL" id="BNCD01000045">
    <property type="protein sequence ID" value="GHH88892.1"/>
    <property type="molecule type" value="Genomic_DNA"/>
</dbReference>
<dbReference type="PANTHER" id="PTHR19879">
    <property type="entry name" value="TRANSCRIPTION INITIATION FACTOR TFIID"/>
    <property type="match status" value="1"/>
</dbReference>
<keyword evidence="1" id="KW-0853">WD repeat</keyword>
<feature type="repeat" description="WD" evidence="1">
    <location>
        <begin position="32"/>
        <end position="73"/>
    </location>
</feature>
<dbReference type="PROSITE" id="PS50082">
    <property type="entry name" value="WD_REPEATS_2"/>
    <property type="match status" value="1"/>
</dbReference>
<gene>
    <name evidence="2" type="ORF">GCM10018793_70240</name>
</gene>
<evidence type="ECO:0000313" key="2">
    <source>
        <dbReference type="EMBL" id="GHH88892.1"/>
    </source>
</evidence>